<evidence type="ECO:0000256" key="3">
    <source>
        <dbReference type="ARBA" id="ARBA00023242"/>
    </source>
</evidence>
<dbReference type="SUPFAM" id="SSF54928">
    <property type="entry name" value="RNA-binding domain, RBD"/>
    <property type="match status" value="1"/>
</dbReference>
<dbReference type="RefSeq" id="XP_035301730.1">
    <property type="nucleotide sequence ID" value="XM_035445839.1"/>
</dbReference>
<evidence type="ECO:0000313" key="6">
    <source>
        <dbReference type="Proteomes" id="UP001108280"/>
    </source>
</evidence>
<dbReference type="SMART" id="SM00360">
    <property type="entry name" value="RRM"/>
    <property type="match status" value="1"/>
</dbReference>
<evidence type="ECO:0000256" key="2">
    <source>
        <dbReference type="ARBA" id="ARBA00022884"/>
    </source>
</evidence>
<dbReference type="GO" id="GO:0003727">
    <property type="term" value="F:single-stranded RNA binding"/>
    <property type="evidence" value="ECO:0007669"/>
    <property type="project" value="TreeGrafter"/>
</dbReference>
<keyword evidence="2 4" id="KW-0694">RNA-binding</keyword>
<dbReference type="PROSITE" id="PS50102">
    <property type="entry name" value="RRM"/>
    <property type="match status" value="1"/>
</dbReference>
<dbReference type="InterPro" id="IPR035979">
    <property type="entry name" value="RBD_domain_sf"/>
</dbReference>
<protein>
    <submittedName>
        <fullName evidence="7">RNA-binding protein 7-like</fullName>
    </submittedName>
</protein>
<comment type="subcellular location">
    <subcellularLocation>
        <location evidence="1">Nucleus</location>
        <location evidence="1">Nucleoplasm</location>
    </subcellularLocation>
</comment>
<dbReference type="InterPro" id="IPR012677">
    <property type="entry name" value="Nucleotide-bd_a/b_plait_sf"/>
</dbReference>
<dbReference type="PANTHER" id="PTHR13798">
    <property type="entry name" value="RNA BINDING MOTIF RBM PROTEIN -RELATED"/>
    <property type="match status" value="1"/>
</dbReference>
<name>A0A9J7H2Z2_CRIGR</name>
<evidence type="ECO:0000256" key="4">
    <source>
        <dbReference type="PROSITE-ProRule" id="PRU00176"/>
    </source>
</evidence>
<dbReference type="PANTHER" id="PTHR13798:SF4">
    <property type="entry name" value="RNA-BINDING PROTEIN 7"/>
    <property type="match status" value="1"/>
</dbReference>
<sequence>METGVSQTTFILVGVKNLKRLPHSTLFLDNLKTKVTDKLLFELFHQPWPVIKVKFPKDKDGILKQFAFVNFKHEMSVPYAMNLLNGIKLFGRLIKTQFRSESSHASQDANVSYLQHRVGNLNPTSTSPNSYERAVGNMTPSAQMVQQSISSSEDCQQQAVMNNVFRQMSYGGKFGFLHADQFSPSVQSHGHTFNQSFSSQWHQGALSLHKNASIRHALRKNDVNT</sequence>
<dbReference type="InterPro" id="IPR052285">
    <property type="entry name" value="NEXT_complex_subunit"/>
</dbReference>
<dbReference type="Gene3D" id="3.30.70.330">
    <property type="match status" value="1"/>
</dbReference>
<dbReference type="InterPro" id="IPR000504">
    <property type="entry name" value="RRM_dom"/>
</dbReference>
<dbReference type="Pfam" id="PF00076">
    <property type="entry name" value="RRM_1"/>
    <property type="match status" value="1"/>
</dbReference>
<dbReference type="KEGG" id="cge:100773372"/>
<evidence type="ECO:0000313" key="7">
    <source>
        <dbReference type="RefSeq" id="XP_035301730.1"/>
    </source>
</evidence>
<gene>
    <name evidence="7" type="primary">LOC100773372</name>
</gene>
<reference evidence="7" key="3">
    <citation type="submission" date="2025-08" db="UniProtKB">
        <authorList>
            <consortium name="RefSeq"/>
        </authorList>
    </citation>
    <scope>IDENTIFICATION</scope>
    <source>
        <strain evidence="7">17A/GY</strain>
        <tissue evidence="7">Liver</tissue>
    </source>
</reference>
<dbReference type="AlphaFoldDB" id="A0A9J7H2Z2"/>
<evidence type="ECO:0000256" key="1">
    <source>
        <dbReference type="ARBA" id="ARBA00004642"/>
    </source>
</evidence>
<keyword evidence="6" id="KW-1185">Reference proteome</keyword>
<dbReference type="GeneID" id="100773372"/>
<keyword evidence="3" id="KW-0539">Nucleus</keyword>
<dbReference type="GO" id="GO:0000381">
    <property type="term" value="P:regulation of alternative mRNA splicing, via spliceosome"/>
    <property type="evidence" value="ECO:0007669"/>
    <property type="project" value="TreeGrafter"/>
</dbReference>
<dbReference type="Proteomes" id="UP001108280">
    <property type="component" value="Chromosome 5"/>
</dbReference>
<dbReference type="OrthoDB" id="407442at2759"/>
<proteinExistence type="predicted"/>
<accession>A0A9J7H2Z2</accession>
<reference evidence="6" key="2">
    <citation type="journal article" date="2020" name="Biotechnol. Bioeng.">
        <title>Chromosome-scale scaffolds for the Chinese hamster reference genome assembly to facilitate the study of the CHO epigenome.</title>
        <authorList>
            <person name="Hilliard W."/>
            <person name="MacDonald M."/>
            <person name="Lee K.H."/>
        </authorList>
    </citation>
    <scope>NUCLEOTIDE SEQUENCE [LARGE SCALE GENOMIC DNA]</scope>
    <source>
        <strain evidence="6">17A/GY</strain>
    </source>
</reference>
<feature type="domain" description="RRM" evidence="5">
    <location>
        <begin position="24"/>
        <end position="101"/>
    </location>
</feature>
<organism evidence="6 7">
    <name type="scientific">Cricetulus griseus</name>
    <name type="common">Chinese hamster</name>
    <name type="synonym">Cricetulus barabensis griseus</name>
    <dbReference type="NCBI Taxonomy" id="10029"/>
    <lineage>
        <taxon>Eukaryota</taxon>
        <taxon>Metazoa</taxon>
        <taxon>Chordata</taxon>
        <taxon>Craniata</taxon>
        <taxon>Vertebrata</taxon>
        <taxon>Euteleostomi</taxon>
        <taxon>Mammalia</taxon>
        <taxon>Eutheria</taxon>
        <taxon>Euarchontoglires</taxon>
        <taxon>Glires</taxon>
        <taxon>Rodentia</taxon>
        <taxon>Myomorpha</taxon>
        <taxon>Muroidea</taxon>
        <taxon>Cricetidae</taxon>
        <taxon>Cricetinae</taxon>
        <taxon>Cricetulus</taxon>
    </lineage>
</organism>
<reference evidence="6" key="1">
    <citation type="journal article" date="2018" name="Biotechnol. Bioeng.">
        <title>A reference genome of the Chinese hamster based on a hybrid assembly strategy.</title>
        <authorList>
            <person name="Rupp O."/>
            <person name="MacDonald M.L."/>
            <person name="Li S."/>
            <person name="Dhiman H."/>
            <person name="Polson S."/>
            <person name="Griep S."/>
            <person name="Heffner K."/>
            <person name="Hernandez I."/>
            <person name="Brinkrolf K."/>
            <person name="Jadhav V."/>
            <person name="Samoudi M."/>
            <person name="Hao H."/>
            <person name="Kingham B."/>
            <person name="Goesmann A."/>
            <person name="Betenbaugh M.J."/>
            <person name="Lewis N.E."/>
            <person name="Borth N."/>
            <person name="Lee K.H."/>
        </authorList>
    </citation>
    <scope>NUCLEOTIDE SEQUENCE [LARGE SCALE GENOMIC DNA]</scope>
    <source>
        <strain evidence="6">17A/GY</strain>
    </source>
</reference>
<evidence type="ECO:0000259" key="5">
    <source>
        <dbReference type="PROSITE" id="PS50102"/>
    </source>
</evidence>
<dbReference type="GO" id="GO:0005654">
    <property type="term" value="C:nucleoplasm"/>
    <property type="evidence" value="ECO:0007669"/>
    <property type="project" value="UniProtKB-SubCell"/>
</dbReference>